<dbReference type="GO" id="GO:0005730">
    <property type="term" value="C:nucleolus"/>
    <property type="evidence" value="ECO:0007669"/>
    <property type="project" value="UniProtKB-SubCell"/>
</dbReference>
<dbReference type="Proteomes" id="UP000027265">
    <property type="component" value="Unassembled WGS sequence"/>
</dbReference>
<dbReference type="Pfam" id="PF11968">
    <property type="entry name" value="Bmt2"/>
    <property type="match status" value="1"/>
</dbReference>
<proteinExistence type="inferred from homology"/>
<comment type="function">
    <text evidence="4">S-adenosyl-L-methionine-dependent methyltransferase that specifically methylates the N(1) position of an adenine present in helix 65 in 25S rRNA.</text>
</comment>
<dbReference type="HOGENOM" id="CLU_041583_1_0_1"/>
<evidence type="ECO:0000256" key="2">
    <source>
        <dbReference type="ARBA" id="ARBA00022679"/>
    </source>
</evidence>
<dbReference type="PANTHER" id="PTHR21008">
    <property type="entry name" value="S-ADENOSYLMETHIONINE SENSOR UPSTREAM OF MTORC1-RELATED"/>
    <property type="match status" value="1"/>
</dbReference>
<dbReference type="EC" id="2.1.1.-" evidence="4"/>
<dbReference type="FunCoup" id="A0A067QAR8">
    <property type="interactions" value="62"/>
</dbReference>
<keyword evidence="7" id="KW-1185">Reference proteome</keyword>
<evidence type="ECO:0000256" key="1">
    <source>
        <dbReference type="ARBA" id="ARBA00022603"/>
    </source>
</evidence>
<evidence type="ECO:0000256" key="4">
    <source>
        <dbReference type="HAMAP-Rule" id="MF_03044"/>
    </source>
</evidence>
<protein>
    <recommendedName>
        <fullName evidence="4">25S rRNA adenine-N(1) methyltransferase</fullName>
        <ecNumber evidence="4">2.1.1.-</ecNumber>
    </recommendedName>
</protein>
<comment type="subcellular location">
    <subcellularLocation>
        <location evidence="4">Nucleus</location>
        <location evidence="4">Nucleolus</location>
    </subcellularLocation>
</comment>
<dbReference type="STRING" id="933084.A0A067QAR8"/>
<feature type="compositionally biased region" description="Polar residues" evidence="5">
    <location>
        <begin position="10"/>
        <end position="24"/>
    </location>
</feature>
<dbReference type="PANTHER" id="PTHR21008:SF1">
    <property type="entry name" value="25S RRNA (ADENINE(2142)-N(1))-METHYLTRANSFERASE"/>
    <property type="match status" value="1"/>
</dbReference>
<dbReference type="InterPro" id="IPR029063">
    <property type="entry name" value="SAM-dependent_MTases_sf"/>
</dbReference>
<comment type="similarity">
    <text evidence="4">Belongs to the BMT2 family.</text>
</comment>
<gene>
    <name evidence="6" type="ORF">JAAARDRAFT_55330</name>
</gene>
<dbReference type="AlphaFoldDB" id="A0A067QAR8"/>
<feature type="binding site" evidence="4">
    <location>
        <position position="119"/>
    </location>
    <ligand>
        <name>S-adenosyl-L-methionine</name>
        <dbReference type="ChEBI" id="CHEBI:59789"/>
    </ligand>
</feature>
<name>A0A067QAR8_9AGAM</name>
<dbReference type="OrthoDB" id="5954793at2759"/>
<reference evidence="7" key="1">
    <citation type="journal article" date="2014" name="Proc. Natl. Acad. Sci. U.S.A.">
        <title>Extensive sampling of basidiomycete genomes demonstrates inadequacy of the white-rot/brown-rot paradigm for wood decay fungi.</title>
        <authorList>
            <person name="Riley R."/>
            <person name="Salamov A.A."/>
            <person name="Brown D.W."/>
            <person name="Nagy L.G."/>
            <person name="Floudas D."/>
            <person name="Held B.W."/>
            <person name="Levasseur A."/>
            <person name="Lombard V."/>
            <person name="Morin E."/>
            <person name="Otillar R."/>
            <person name="Lindquist E.A."/>
            <person name="Sun H."/>
            <person name="LaButti K.M."/>
            <person name="Schmutz J."/>
            <person name="Jabbour D."/>
            <person name="Luo H."/>
            <person name="Baker S.E."/>
            <person name="Pisabarro A.G."/>
            <person name="Walton J.D."/>
            <person name="Blanchette R.A."/>
            <person name="Henrissat B."/>
            <person name="Martin F."/>
            <person name="Cullen D."/>
            <person name="Hibbett D.S."/>
            <person name="Grigoriev I.V."/>
        </authorList>
    </citation>
    <scope>NUCLEOTIDE SEQUENCE [LARGE SCALE GENOMIC DNA]</scope>
    <source>
        <strain evidence="7">MUCL 33604</strain>
    </source>
</reference>
<accession>A0A067QAR8</accession>
<keyword evidence="3 4" id="KW-0949">S-adenosyl-L-methionine</keyword>
<keyword evidence="1 4" id="KW-0489">Methyltransferase</keyword>
<keyword evidence="4" id="KW-0539">Nucleus</keyword>
<evidence type="ECO:0000256" key="3">
    <source>
        <dbReference type="ARBA" id="ARBA00022691"/>
    </source>
</evidence>
<feature type="binding site" evidence="4">
    <location>
        <position position="139"/>
    </location>
    <ligand>
        <name>S-adenosyl-L-methionine</name>
        <dbReference type="ChEBI" id="CHEBI:59789"/>
    </ligand>
</feature>
<dbReference type="InterPro" id="IPR021867">
    <property type="entry name" value="Bmt2/SAMTOR"/>
</dbReference>
<dbReference type="SUPFAM" id="SSF53335">
    <property type="entry name" value="S-adenosyl-L-methionine-dependent methyltransferases"/>
    <property type="match status" value="1"/>
</dbReference>
<evidence type="ECO:0000313" key="7">
    <source>
        <dbReference type="Proteomes" id="UP000027265"/>
    </source>
</evidence>
<dbReference type="EMBL" id="KL197713">
    <property type="protein sequence ID" value="KDQ60602.1"/>
    <property type="molecule type" value="Genomic_DNA"/>
</dbReference>
<dbReference type="InParanoid" id="A0A067QAR8"/>
<dbReference type="HAMAP" id="MF_03044">
    <property type="entry name" value="BMT2"/>
    <property type="match status" value="1"/>
</dbReference>
<feature type="region of interest" description="Disordered" evidence="5">
    <location>
        <begin position="1"/>
        <end position="24"/>
    </location>
</feature>
<sequence>MPKGRRRKNPITTNTEVTSSNPHSSRNIIRQFHCLLKRRAQLQKQQDTPHNVQALADVEREMEELGGLKVYQRMSTIGQGNDRGGGTEKVLIGWLKELGFPRNNTSKEDCHKLRLLEVGALKPDNYRSCRAWIDVTPIDLRSRHPAILEQDFLLMDEAQHRGKWDVISLSLVVNFVPDEKDRGSMLCLAHSMLSEDGLLFLALPLPCVLNSRYLTFDHLKGLMGVVGFTLLKERWKTGGKMAYWIYRKTSSDLDRVPFQKKVVLSQGNRNNFSILL</sequence>
<keyword evidence="2 4" id="KW-0808">Transferase</keyword>
<evidence type="ECO:0000256" key="5">
    <source>
        <dbReference type="SAM" id="MobiDB-lite"/>
    </source>
</evidence>
<dbReference type="GO" id="GO:0016433">
    <property type="term" value="F:rRNA (adenine) methyltransferase activity"/>
    <property type="evidence" value="ECO:0007669"/>
    <property type="project" value="UniProtKB-UniRule"/>
</dbReference>
<organism evidence="6 7">
    <name type="scientific">Jaapia argillacea MUCL 33604</name>
    <dbReference type="NCBI Taxonomy" id="933084"/>
    <lineage>
        <taxon>Eukaryota</taxon>
        <taxon>Fungi</taxon>
        <taxon>Dikarya</taxon>
        <taxon>Basidiomycota</taxon>
        <taxon>Agaricomycotina</taxon>
        <taxon>Agaricomycetes</taxon>
        <taxon>Agaricomycetidae</taxon>
        <taxon>Jaapiales</taxon>
        <taxon>Jaapiaceae</taxon>
        <taxon>Jaapia</taxon>
    </lineage>
</organism>
<evidence type="ECO:0000313" key="6">
    <source>
        <dbReference type="EMBL" id="KDQ60602.1"/>
    </source>
</evidence>